<evidence type="ECO:0000313" key="2">
    <source>
        <dbReference type="EMBL" id="ODA32521.1"/>
    </source>
</evidence>
<keyword evidence="1" id="KW-0472">Membrane</keyword>
<proteinExistence type="predicted"/>
<dbReference type="RefSeq" id="WP_068847040.1">
    <property type="nucleotide sequence ID" value="NZ_LYDR01000063.1"/>
</dbReference>
<dbReference type="STRING" id="1841610.A6X21_19310"/>
<evidence type="ECO:0000256" key="1">
    <source>
        <dbReference type="SAM" id="Phobius"/>
    </source>
</evidence>
<evidence type="ECO:0000313" key="3">
    <source>
        <dbReference type="Proteomes" id="UP000094828"/>
    </source>
</evidence>
<sequence>MVNADSQIRAGRKNFQLHQNVTAWVGLAVAVLASLSVLQAVMAAPQKVTAAKPVARAIMKLELDYVVKMDRTEYPLKPGAIVTLQMSNGKVYEDLEIAQVQNGSKPDTFKQITFKPSKGVPPKIAPVAMQQFRTEDNAYDVVIDPQSKGYLLIDLKRRDEIAAERLKSSGHRLWKEPASEAVEKANAFYDDLMKKAQSDNPQSRFHKVETQYFVFFTDMPPAHVAAYIANLDKMYDQLCVLFGVPQGTNIWLGKCPVIVFASSNDFQTFEARHLGNPETQGIAGLSHQWSDGRVLTVCGRGDDPVFFAAVLVHETSHGFLHRIRSTSRIPPWMNEGIADWVAAVVVPQSDHIANRMTGAIPQIKATGSLDGLLSSDGRIDGWQYGVAATMTQFLVTTDANAYRGLITAVKEGFTWQQALELTYGITPAQLVSAYGKQLGFPALQP</sequence>
<dbReference type="SUPFAM" id="SSF55486">
    <property type="entry name" value="Metalloproteases ('zincins'), catalytic domain"/>
    <property type="match status" value="1"/>
</dbReference>
<name>A0A1C3EH07_9PLAN</name>
<dbReference type="AlphaFoldDB" id="A0A1C3EH07"/>
<gene>
    <name evidence="2" type="ORF">A6X21_19310</name>
</gene>
<reference evidence="2 3" key="1">
    <citation type="submission" date="2016-05" db="EMBL/GenBank/DDBJ databases">
        <title>Genomic and physiological characterization of Planctopirus sp. isolated from fresh water lake.</title>
        <authorList>
            <person name="Subhash Y."/>
            <person name="Ramana C."/>
        </authorList>
    </citation>
    <scope>NUCLEOTIDE SEQUENCE [LARGE SCALE GENOMIC DNA]</scope>
    <source>
        <strain evidence="2 3">JC280</strain>
    </source>
</reference>
<comment type="caution">
    <text evidence="2">The sequence shown here is derived from an EMBL/GenBank/DDBJ whole genome shotgun (WGS) entry which is preliminary data.</text>
</comment>
<dbReference type="Proteomes" id="UP000094828">
    <property type="component" value="Unassembled WGS sequence"/>
</dbReference>
<dbReference type="EMBL" id="LYDR01000063">
    <property type="protein sequence ID" value="ODA32521.1"/>
    <property type="molecule type" value="Genomic_DNA"/>
</dbReference>
<accession>A0A1C3EH07</accession>
<dbReference type="OrthoDB" id="208643at2"/>
<protein>
    <recommendedName>
        <fullName evidence="4">Peptidase MA-like domain-containing protein</fullName>
    </recommendedName>
</protein>
<keyword evidence="1" id="KW-1133">Transmembrane helix</keyword>
<organism evidence="2 3">
    <name type="scientific">Planctopirus hydrillae</name>
    <dbReference type="NCBI Taxonomy" id="1841610"/>
    <lineage>
        <taxon>Bacteria</taxon>
        <taxon>Pseudomonadati</taxon>
        <taxon>Planctomycetota</taxon>
        <taxon>Planctomycetia</taxon>
        <taxon>Planctomycetales</taxon>
        <taxon>Planctomycetaceae</taxon>
        <taxon>Planctopirus</taxon>
    </lineage>
</organism>
<keyword evidence="1" id="KW-0812">Transmembrane</keyword>
<evidence type="ECO:0008006" key="4">
    <source>
        <dbReference type="Google" id="ProtNLM"/>
    </source>
</evidence>
<keyword evidence="3" id="KW-1185">Reference proteome</keyword>
<feature type="transmembrane region" description="Helical" evidence="1">
    <location>
        <begin position="21"/>
        <end position="42"/>
    </location>
</feature>